<feature type="transmembrane region" description="Helical" evidence="1">
    <location>
        <begin position="176"/>
        <end position="203"/>
    </location>
</feature>
<organism evidence="2 3">
    <name type="scientific">Clostridium fungisolvens</name>
    <dbReference type="NCBI Taxonomy" id="1604897"/>
    <lineage>
        <taxon>Bacteria</taxon>
        <taxon>Bacillati</taxon>
        <taxon>Bacillota</taxon>
        <taxon>Clostridia</taxon>
        <taxon>Eubacteriales</taxon>
        <taxon>Clostridiaceae</taxon>
        <taxon>Clostridium</taxon>
    </lineage>
</organism>
<keyword evidence="1" id="KW-0812">Transmembrane</keyword>
<evidence type="ECO:0000313" key="3">
    <source>
        <dbReference type="Proteomes" id="UP000580568"/>
    </source>
</evidence>
<evidence type="ECO:0000313" key="2">
    <source>
        <dbReference type="EMBL" id="GFP76200.1"/>
    </source>
</evidence>
<dbReference type="EMBL" id="BLZR01000001">
    <property type="protein sequence ID" value="GFP76200.1"/>
    <property type="molecule type" value="Genomic_DNA"/>
</dbReference>
<evidence type="ECO:0008006" key="4">
    <source>
        <dbReference type="Google" id="ProtNLM"/>
    </source>
</evidence>
<sequence>MSENEEEQRNTSYIKVINGGKGPNELIKIKKNRFFIYYPSKVEKWIEEMEEQGFLLDEINRSGNVFSFSRGEKRKTKCFVDLPDIIDKEYFRTYIKLGWKPMYNTRMLGGKMVLWVKSENKSDICCEKDFLNSNKRLTKNMLKVITSNLVNFLIAFYFFVNMVATVYKSPYLVDMFYIGINTLIALLAFSAFCFLHGSIAYFIKLKSL</sequence>
<feature type="transmembrane region" description="Helical" evidence="1">
    <location>
        <begin position="144"/>
        <end position="164"/>
    </location>
</feature>
<dbReference type="Proteomes" id="UP000580568">
    <property type="component" value="Unassembled WGS sequence"/>
</dbReference>
<dbReference type="InterPro" id="IPR021359">
    <property type="entry name" value="DUF2812"/>
</dbReference>
<name>A0A6V8SGM7_9CLOT</name>
<comment type="caution">
    <text evidence="2">The sequence shown here is derived from an EMBL/GenBank/DDBJ whole genome shotgun (WGS) entry which is preliminary data.</text>
</comment>
<keyword evidence="3" id="KW-1185">Reference proteome</keyword>
<accession>A0A6V8SGM7</accession>
<evidence type="ECO:0000256" key="1">
    <source>
        <dbReference type="SAM" id="Phobius"/>
    </source>
</evidence>
<gene>
    <name evidence="2" type="ORF">bsdtw1_02299</name>
</gene>
<dbReference type="RefSeq" id="WP_183277644.1">
    <property type="nucleotide sequence ID" value="NZ_BLZR01000001.1"/>
</dbReference>
<reference evidence="2 3" key="1">
    <citation type="submission" date="2020-07" db="EMBL/GenBank/DDBJ databases">
        <title>A new beta-1,3-glucan-decomposing anaerobic bacterium isolated from anoxic soil subjected to biological soil disinfestation.</title>
        <authorList>
            <person name="Ueki A."/>
            <person name="Tonouchi A."/>
        </authorList>
    </citation>
    <scope>NUCLEOTIDE SEQUENCE [LARGE SCALE GENOMIC DNA]</scope>
    <source>
        <strain evidence="2 3">TW1</strain>
    </source>
</reference>
<keyword evidence="1" id="KW-1133">Transmembrane helix</keyword>
<dbReference type="AlphaFoldDB" id="A0A6V8SGM7"/>
<protein>
    <recommendedName>
        <fullName evidence="4">DUF2812 domain-containing protein</fullName>
    </recommendedName>
</protein>
<keyword evidence="1" id="KW-0472">Membrane</keyword>
<proteinExistence type="predicted"/>
<dbReference type="Pfam" id="PF11193">
    <property type="entry name" value="DUF2812"/>
    <property type="match status" value="1"/>
</dbReference>